<dbReference type="Proteomes" id="UP001234297">
    <property type="component" value="Chromosome 5"/>
</dbReference>
<gene>
    <name evidence="1" type="ORF">MRB53_015945</name>
</gene>
<keyword evidence="2" id="KW-1185">Reference proteome</keyword>
<protein>
    <submittedName>
        <fullName evidence="1">Uncharacterized protein</fullName>
    </submittedName>
</protein>
<evidence type="ECO:0000313" key="1">
    <source>
        <dbReference type="EMBL" id="KAJ8639251.1"/>
    </source>
</evidence>
<dbReference type="EMBL" id="CM056813">
    <property type="protein sequence ID" value="KAJ8639251.1"/>
    <property type="molecule type" value="Genomic_DNA"/>
</dbReference>
<accession>A0ACC2M0G3</accession>
<organism evidence="1 2">
    <name type="scientific">Persea americana</name>
    <name type="common">Avocado</name>
    <dbReference type="NCBI Taxonomy" id="3435"/>
    <lineage>
        <taxon>Eukaryota</taxon>
        <taxon>Viridiplantae</taxon>
        <taxon>Streptophyta</taxon>
        <taxon>Embryophyta</taxon>
        <taxon>Tracheophyta</taxon>
        <taxon>Spermatophyta</taxon>
        <taxon>Magnoliopsida</taxon>
        <taxon>Magnoliidae</taxon>
        <taxon>Laurales</taxon>
        <taxon>Lauraceae</taxon>
        <taxon>Persea</taxon>
    </lineage>
</organism>
<proteinExistence type="predicted"/>
<name>A0ACC2M0G3_PERAE</name>
<evidence type="ECO:0000313" key="2">
    <source>
        <dbReference type="Proteomes" id="UP001234297"/>
    </source>
</evidence>
<sequence>MQPRASNVDGFRLSVSSGSSGYSSLGSGPDDCESLGDVYVWGEVWCDGSLGDGSVNYSNPKTDVLLPKPLESNVVLDVHQIACGVRHAALVTRQVACGVWHTAAIVEVIGQPGAIHSSRKLFTWGDGDKNRLGHGDKEPRLVPTCVSSLIDYDFHQLACGHSITVALSTTGHVFTMGSTSHGQLGNPQSDGKLRCFIQDKLAGEFVDEISCGAFHVAALTSRSELEKGFESCTGSTSRETVGGWGRFCCLLKQKLSKYMDIKSAKQGMIPEKFQAQVKSLGQKYELQDVVTQKSEKKAREAALFAAEESSKYSAAKEIVKSLTGLMNDMAEKLAPEVYDINNLKSVHAQVEALLKNSGNHTSQCSSLVTNYSMSYHHTSRAKPLLINKRISNMHDHQMVDSSDGARDLPLSANDCSLQHGIENDAKPPKIASVIVIR</sequence>
<reference evidence="1 2" key="1">
    <citation type="journal article" date="2022" name="Hortic Res">
        <title>A haplotype resolved chromosomal level avocado genome allows analysis of novel avocado genes.</title>
        <authorList>
            <person name="Nath O."/>
            <person name="Fletcher S.J."/>
            <person name="Hayward A."/>
            <person name="Shaw L.M."/>
            <person name="Masouleh A.K."/>
            <person name="Furtado A."/>
            <person name="Henry R.J."/>
            <person name="Mitter N."/>
        </authorList>
    </citation>
    <scope>NUCLEOTIDE SEQUENCE [LARGE SCALE GENOMIC DNA]</scope>
    <source>
        <strain evidence="2">cv. Hass</strain>
    </source>
</reference>
<comment type="caution">
    <text evidence="1">The sequence shown here is derived from an EMBL/GenBank/DDBJ whole genome shotgun (WGS) entry which is preliminary data.</text>
</comment>